<dbReference type="OrthoDB" id="7362478at2"/>
<evidence type="ECO:0008006" key="4">
    <source>
        <dbReference type="Google" id="ProtNLM"/>
    </source>
</evidence>
<name>A0A101KXS3_RHILI</name>
<reference evidence="2 3" key="1">
    <citation type="submission" date="2015-12" db="EMBL/GenBank/DDBJ databases">
        <title>Draft genome sequence of Mesorhizobium sp. UFLA 01-765, a multitolerant efficient symbiont and plant-growth promoting strain isolated from Zn-mining soil using Leucaena leucocephala as a trap plant.</title>
        <authorList>
            <person name="Rangel W.M."/>
            <person name="Thijs S."/>
            <person name="Longatti S.M."/>
            <person name="Moreira F.M."/>
            <person name="Weyens N."/>
            <person name="Vangronsveld J."/>
            <person name="Van Hamme J.D."/>
            <person name="Bottos E.M."/>
            <person name="Rineau F."/>
        </authorList>
    </citation>
    <scope>NUCLEOTIDE SEQUENCE [LARGE SCALE GENOMIC DNA]</scope>
    <source>
        <strain evidence="2 3">UFLA 01-765</strain>
    </source>
</reference>
<gene>
    <name evidence="2" type="ORF">AU467_01350</name>
</gene>
<evidence type="ECO:0000313" key="2">
    <source>
        <dbReference type="EMBL" id="KUM28930.1"/>
    </source>
</evidence>
<dbReference type="Proteomes" id="UP000053176">
    <property type="component" value="Unassembled WGS sequence"/>
</dbReference>
<proteinExistence type="predicted"/>
<dbReference type="EMBL" id="LPWA01000001">
    <property type="protein sequence ID" value="KUM28930.1"/>
    <property type="molecule type" value="Genomic_DNA"/>
</dbReference>
<evidence type="ECO:0000313" key="3">
    <source>
        <dbReference type="Proteomes" id="UP000053176"/>
    </source>
</evidence>
<comment type="caution">
    <text evidence="2">The sequence shown here is derived from an EMBL/GenBank/DDBJ whole genome shotgun (WGS) entry which is preliminary data.</text>
</comment>
<protein>
    <recommendedName>
        <fullName evidence="4">DUF992 domain-containing protein</fullName>
    </recommendedName>
</protein>
<feature type="signal peptide" evidence="1">
    <location>
        <begin position="1"/>
        <end position="23"/>
    </location>
</feature>
<dbReference type="InterPro" id="IPR009333">
    <property type="entry name" value="DUF992"/>
</dbReference>
<dbReference type="AlphaFoldDB" id="A0A101KXS3"/>
<organism evidence="2 3">
    <name type="scientific">Rhizobium loti</name>
    <name type="common">Mesorhizobium loti</name>
    <dbReference type="NCBI Taxonomy" id="381"/>
    <lineage>
        <taxon>Bacteria</taxon>
        <taxon>Pseudomonadati</taxon>
        <taxon>Pseudomonadota</taxon>
        <taxon>Alphaproteobacteria</taxon>
        <taxon>Hyphomicrobiales</taxon>
        <taxon>Phyllobacteriaceae</taxon>
        <taxon>Mesorhizobium</taxon>
    </lineage>
</organism>
<evidence type="ECO:0000256" key="1">
    <source>
        <dbReference type="SAM" id="SignalP"/>
    </source>
</evidence>
<sequence>MIKTLACAAAALAATVLASPVNAGTLRLGTLDCSIDGGTGYIISSNKGVSCVFRPSHHGPAEIYTGMISKLGVDVGKTHQGQLVWAVLAATPSHDAGDLAGSYYGVNAEASVVTGGGANVLVGGWNSAFMLEPLSVQAQTGVNLAVTVASLDLVHSYK</sequence>
<keyword evidence="1" id="KW-0732">Signal</keyword>
<accession>A0A101KXS3</accession>
<feature type="chain" id="PRO_5007099361" description="DUF992 domain-containing protein" evidence="1">
    <location>
        <begin position="24"/>
        <end position="158"/>
    </location>
</feature>
<dbReference type="Pfam" id="PF06186">
    <property type="entry name" value="DUF992"/>
    <property type="match status" value="1"/>
</dbReference>